<evidence type="ECO:0000256" key="3">
    <source>
        <dbReference type="ARBA" id="ARBA00015392"/>
    </source>
</evidence>
<keyword evidence="4" id="KW-0963">Cytoplasm</keyword>
<name>A0A6P8I747_ACTTE</name>
<dbReference type="PANTHER" id="PTHR14845">
    <property type="entry name" value="COILED-COIL DOMAIN-CONTAINING 166"/>
    <property type="match status" value="1"/>
</dbReference>
<accession>A0A6P8I747</accession>
<keyword evidence="6" id="KW-0969">Cilium</keyword>
<gene>
    <name evidence="14" type="primary">LOC116299819</name>
</gene>
<evidence type="ECO:0000313" key="14">
    <source>
        <dbReference type="RefSeq" id="XP_031564389.1"/>
    </source>
</evidence>
<dbReference type="GeneID" id="116299819"/>
<keyword evidence="7" id="KW-0206">Cytoskeleton</keyword>
<evidence type="ECO:0000256" key="8">
    <source>
        <dbReference type="ARBA" id="ARBA00023273"/>
    </source>
</evidence>
<evidence type="ECO:0000256" key="9">
    <source>
        <dbReference type="ARBA" id="ARBA00031573"/>
    </source>
</evidence>
<sequence length="533" mass="61330">MPKKAKKGKASKGKKGGKKGKKEGKKAKKESVLKDATANAKLWETKLTAVEKSRTEYRENAKRLLYENDSLQQQMTQSERDTIDVISFLKQEDMKKDEQVSRLNQALKELKREARKERQALVDEYSQQIHQLQEALAEKTNEVKLMQSELKLVKEFRRKRAQMQKELDEIKESMFVTEKHHKGTLQQMEQKFFEEKVRLQQEASRKIAELAERAHSEAISNLDETTRSVYKENVRINAALEYHVKESQELKKERDKLSELSKELLSEKELNGIIVQEKVVESQKQTQLIEELQEKVKTLEQSLSHLVREFEAERVKIVDNAVVETKNSRAEIARLQRVIQLKTKEMNKVKRLAKNILDQRTEVEQFFLDSLEHVKNEIARNQAQYRRDAQAVYQQRMLAAHGGRADFPMVRTFNKSETSTNNVFDDLKMAEQWTGMEGKIDIGELTWEQRERILRLLFAKMNGYKGKRKNKVSSLGPSFPSTAKATAESTIKEEEDSTFITQGGIDPKETGSSLVQPALPSLPAPKPASGATA</sequence>
<feature type="coiled-coil region" evidence="10">
    <location>
        <begin position="243"/>
        <end position="352"/>
    </location>
</feature>
<evidence type="ECO:0000256" key="5">
    <source>
        <dbReference type="ARBA" id="ARBA00023054"/>
    </source>
</evidence>
<comment type="similarity">
    <text evidence="2">Belongs to the BBOF1 family.</text>
</comment>
<dbReference type="PANTHER" id="PTHR14845:SF5">
    <property type="entry name" value="BASAL BODY-ORIENTATION FACTOR 1"/>
    <property type="match status" value="1"/>
</dbReference>
<evidence type="ECO:0000256" key="10">
    <source>
        <dbReference type="SAM" id="Coils"/>
    </source>
</evidence>
<feature type="coiled-coil region" evidence="10">
    <location>
        <begin position="54"/>
        <end position="173"/>
    </location>
</feature>
<evidence type="ECO:0000256" key="11">
    <source>
        <dbReference type="SAM" id="MobiDB-lite"/>
    </source>
</evidence>
<evidence type="ECO:0000256" key="6">
    <source>
        <dbReference type="ARBA" id="ARBA00023069"/>
    </source>
</evidence>
<keyword evidence="13" id="KW-1185">Reference proteome</keyword>
<evidence type="ECO:0000256" key="7">
    <source>
        <dbReference type="ARBA" id="ARBA00023212"/>
    </source>
</evidence>
<keyword evidence="8" id="KW-0966">Cell projection</keyword>
<proteinExistence type="inferred from homology"/>
<feature type="compositionally biased region" description="Polar residues" evidence="11">
    <location>
        <begin position="472"/>
        <end position="489"/>
    </location>
</feature>
<reference evidence="14" key="1">
    <citation type="submission" date="2025-08" db="UniProtKB">
        <authorList>
            <consortium name="RefSeq"/>
        </authorList>
    </citation>
    <scope>IDENTIFICATION</scope>
    <source>
        <tissue evidence="14">Tentacle</tissue>
    </source>
</reference>
<evidence type="ECO:0000256" key="4">
    <source>
        <dbReference type="ARBA" id="ARBA00022490"/>
    </source>
</evidence>
<evidence type="ECO:0000313" key="13">
    <source>
        <dbReference type="Proteomes" id="UP000515163"/>
    </source>
</evidence>
<feature type="region of interest" description="Disordered" evidence="11">
    <location>
        <begin position="1"/>
        <end position="35"/>
    </location>
</feature>
<dbReference type="FunCoup" id="A0A6P8I747">
    <property type="interactions" value="84"/>
</dbReference>
<dbReference type="InParanoid" id="A0A6P8I747"/>
<dbReference type="OrthoDB" id="441129at2759"/>
<evidence type="ECO:0000256" key="2">
    <source>
        <dbReference type="ARBA" id="ARBA00007508"/>
    </source>
</evidence>
<dbReference type="AlphaFoldDB" id="A0A6P8I747"/>
<keyword evidence="5 10" id="KW-0175">Coiled coil</keyword>
<dbReference type="RefSeq" id="XP_031564389.1">
    <property type="nucleotide sequence ID" value="XM_031708529.1"/>
</dbReference>
<evidence type="ECO:0000259" key="12">
    <source>
        <dbReference type="Pfam" id="PF14988"/>
    </source>
</evidence>
<evidence type="ECO:0000256" key="1">
    <source>
        <dbReference type="ARBA" id="ARBA00004120"/>
    </source>
</evidence>
<protein>
    <recommendedName>
        <fullName evidence="3">Basal body-orientation factor 1</fullName>
    </recommendedName>
    <alternativeName>
        <fullName evidence="9">Coiled-coil domain-containing protein 176</fullName>
    </alternativeName>
</protein>
<comment type="subcellular location">
    <subcellularLocation>
        <location evidence="1">Cytoplasm</location>
        <location evidence="1">Cytoskeleton</location>
        <location evidence="1">Cilium basal body</location>
    </subcellularLocation>
</comment>
<dbReference type="InterPro" id="IPR032777">
    <property type="entry name" value="DUF4515"/>
</dbReference>
<dbReference type="KEGG" id="aten:116299819"/>
<dbReference type="Proteomes" id="UP000515163">
    <property type="component" value="Unplaced"/>
</dbReference>
<feature type="compositionally biased region" description="Basic residues" evidence="11">
    <location>
        <begin position="1"/>
        <end position="28"/>
    </location>
</feature>
<organism evidence="13 14">
    <name type="scientific">Actinia tenebrosa</name>
    <name type="common">Australian red waratah sea anemone</name>
    <dbReference type="NCBI Taxonomy" id="6105"/>
    <lineage>
        <taxon>Eukaryota</taxon>
        <taxon>Metazoa</taxon>
        <taxon>Cnidaria</taxon>
        <taxon>Anthozoa</taxon>
        <taxon>Hexacorallia</taxon>
        <taxon>Actiniaria</taxon>
        <taxon>Actiniidae</taxon>
        <taxon>Actinia</taxon>
    </lineage>
</organism>
<dbReference type="Pfam" id="PF14988">
    <property type="entry name" value="DUF4515"/>
    <property type="match status" value="1"/>
</dbReference>
<feature type="region of interest" description="Disordered" evidence="11">
    <location>
        <begin position="467"/>
        <end position="533"/>
    </location>
</feature>
<feature type="domain" description="DUF4515" evidence="12">
    <location>
        <begin position="85"/>
        <end position="270"/>
    </location>
</feature>